<dbReference type="Pfam" id="PF00672">
    <property type="entry name" value="HAMP"/>
    <property type="match status" value="1"/>
</dbReference>
<dbReference type="Gene3D" id="3.30.565.10">
    <property type="entry name" value="Histidine kinase-like ATPase, C-terminal domain"/>
    <property type="match status" value="1"/>
</dbReference>
<dbReference type="SUPFAM" id="SSF55874">
    <property type="entry name" value="ATPase domain of HSP90 chaperone/DNA topoisomerase II/histidine kinase"/>
    <property type="match status" value="2"/>
</dbReference>
<dbReference type="CDD" id="cd06225">
    <property type="entry name" value="HAMP"/>
    <property type="match status" value="1"/>
</dbReference>
<dbReference type="GO" id="GO:0005524">
    <property type="term" value="F:ATP binding"/>
    <property type="evidence" value="ECO:0007669"/>
    <property type="project" value="UniProtKB-KW"/>
</dbReference>
<comment type="subcellular location">
    <subcellularLocation>
        <location evidence="2">Cell membrane</location>
    </subcellularLocation>
</comment>
<dbReference type="InterPro" id="IPR003594">
    <property type="entry name" value="HATPase_dom"/>
</dbReference>
<dbReference type="FunFam" id="1.10.287.130:FF:000001">
    <property type="entry name" value="Two-component sensor histidine kinase"/>
    <property type="match status" value="1"/>
</dbReference>
<feature type="domain" description="HAMP" evidence="14">
    <location>
        <begin position="314"/>
        <end position="376"/>
    </location>
</feature>
<feature type="transmembrane region" description="Helical" evidence="12">
    <location>
        <begin position="129"/>
        <end position="152"/>
    </location>
</feature>
<keyword evidence="7" id="KW-0418">Kinase</keyword>
<dbReference type="InterPro" id="IPR036890">
    <property type="entry name" value="HATPase_C_sf"/>
</dbReference>
<dbReference type="PANTHER" id="PTHR45436:SF5">
    <property type="entry name" value="SENSOR HISTIDINE KINASE TRCS"/>
    <property type="match status" value="1"/>
</dbReference>
<keyword evidence="6 12" id="KW-0812">Transmembrane</keyword>
<feature type="region of interest" description="Disordered" evidence="11">
    <location>
        <begin position="207"/>
        <end position="229"/>
    </location>
</feature>
<dbReference type="PANTHER" id="PTHR45436">
    <property type="entry name" value="SENSOR HISTIDINE KINASE YKOH"/>
    <property type="match status" value="1"/>
</dbReference>
<evidence type="ECO:0000256" key="12">
    <source>
        <dbReference type="SAM" id="Phobius"/>
    </source>
</evidence>
<feature type="compositionally biased region" description="Polar residues" evidence="11">
    <location>
        <begin position="212"/>
        <end position="221"/>
    </location>
</feature>
<dbReference type="InterPro" id="IPR005467">
    <property type="entry name" value="His_kinase_dom"/>
</dbReference>
<evidence type="ECO:0000259" key="14">
    <source>
        <dbReference type="PROSITE" id="PS50885"/>
    </source>
</evidence>
<dbReference type="Pfam" id="PF02518">
    <property type="entry name" value="HATPase_c"/>
    <property type="match status" value="1"/>
</dbReference>
<comment type="catalytic activity">
    <reaction evidence="1">
        <text>ATP + protein L-histidine = ADP + protein N-phospho-L-histidine.</text>
        <dbReference type="EC" id="2.7.13.3"/>
    </reaction>
</comment>
<evidence type="ECO:0000256" key="2">
    <source>
        <dbReference type="ARBA" id="ARBA00004236"/>
    </source>
</evidence>
<evidence type="ECO:0000256" key="6">
    <source>
        <dbReference type="ARBA" id="ARBA00022692"/>
    </source>
</evidence>
<dbReference type="Gene3D" id="1.10.287.130">
    <property type="match status" value="1"/>
</dbReference>
<feature type="compositionally biased region" description="Low complexity" evidence="11">
    <location>
        <begin position="45"/>
        <end position="93"/>
    </location>
</feature>
<dbReference type="PRINTS" id="PR00344">
    <property type="entry name" value="BCTRLSENSOR"/>
</dbReference>
<dbReference type="SMART" id="SM00388">
    <property type="entry name" value="HisKA"/>
    <property type="match status" value="1"/>
</dbReference>
<sequence length="727" mass="74453">MAHPPPRPSRAPEPPGASEPSHTNVTRGAPESLQGAGAPRNAEVPRNAEAPRGAGAAPSGDGAAPSPGAVRSPGAVQSGAGAPQGQGAPQRPGGAQGGVQGGADAAQRRAHARRAQRAGRRPWSLRTRLVVSAVALIAVVCAVIGTVTTLALQSYLQGQVDGDLRGSVGRFLNKPGPARELPRDDVLFVASPGQPIGTVGARFGQGGEITASGKSNDSPMTNDADAESRVDPLSGDQLKALTAVPRDGQVHTIDLPGLGGFRAVAQWDHREGGIILAFPLDQTQETVNTLILVEVCVTAAGLVAAGIAGAAMVGISLRPLRRVAATATRVSELPLHSGEVALRERVPASEADPRTEVGQVGAALNRMLGHVESALAARQESETRVRQFVADASHELRTPLASIRGYAELTRRGREEIGPDTRHALCRVESEAGRMTGLVEDLLLLARLDAGRPLECAEVDLSPLVVDAVSDARAVGSDHEWRLELPDEPAVVHGDDARLRQVLVNLLANARTHTPAGTTVTARVLWGGPQASPYPSRYPAPYGLLHGAPAAAPGGPGVPGAPVAPSGAPGTVGVPGAVGVGGTVGVGGRTGGAHGHRKAAGSPYAPPYGSPYAVARAAGPFGPPRPPAYISLEIEDDGPGIPPELLPHVFERFARGDASRSRAAGSTGLGLAIVHAVVAAHDGKVTVDSVPGRTVFGVHLPVHRVVHRGVHQAVTDSQAGHRLTTQP</sequence>
<dbReference type="InterPro" id="IPR003661">
    <property type="entry name" value="HisK_dim/P_dom"/>
</dbReference>
<feature type="compositionally biased region" description="Pro residues" evidence="11">
    <location>
        <begin position="1"/>
        <end position="17"/>
    </location>
</feature>
<dbReference type="PROSITE" id="PS50109">
    <property type="entry name" value="HIS_KIN"/>
    <property type="match status" value="1"/>
</dbReference>
<feature type="region of interest" description="Disordered" evidence="11">
    <location>
        <begin position="1"/>
        <end position="121"/>
    </location>
</feature>
<dbReference type="Pfam" id="PF00512">
    <property type="entry name" value="HisKA"/>
    <property type="match status" value="1"/>
</dbReference>
<organism evidence="15 16">
    <name type="scientific">Streptomyces malaysiensis subsp. samsunensis</name>
    <dbReference type="NCBI Taxonomy" id="459658"/>
    <lineage>
        <taxon>Bacteria</taxon>
        <taxon>Bacillati</taxon>
        <taxon>Actinomycetota</taxon>
        <taxon>Actinomycetes</taxon>
        <taxon>Kitasatosporales</taxon>
        <taxon>Streptomycetaceae</taxon>
        <taxon>Streptomyces</taxon>
        <taxon>Streptomyces violaceusniger group</taxon>
    </lineage>
</organism>
<dbReference type="AlphaFoldDB" id="A0A9X2RUD3"/>
<evidence type="ECO:0000313" key="16">
    <source>
        <dbReference type="Proteomes" id="UP001142400"/>
    </source>
</evidence>
<reference evidence="15" key="1">
    <citation type="submission" date="2022-06" db="EMBL/GenBank/DDBJ databases">
        <title>WGS of actinobacteria.</title>
        <authorList>
            <person name="Thawai C."/>
        </authorList>
    </citation>
    <scope>NUCLEOTIDE SEQUENCE</scope>
    <source>
        <strain evidence="15">DSM 42010</strain>
    </source>
</reference>
<keyword evidence="16" id="KW-1185">Reference proteome</keyword>
<dbReference type="GO" id="GO:0000155">
    <property type="term" value="F:phosphorelay sensor kinase activity"/>
    <property type="evidence" value="ECO:0007669"/>
    <property type="project" value="InterPro"/>
</dbReference>
<keyword evidence="10 12" id="KW-0472">Membrane</keyword>
<dbReference type="InterPro" id="IPR004358">
    <property type="entry name" value="Sig_transdc_His_kin-like_C"/>
</dbReference>
<dbReference type="EC" id="2.7.13.3" evidence="3"/>
<evidence type="ECO:0000256" key="1">
    <source>
        <dbReference type="ARBA" id="ARBA00000085"/>
    </source>
</evidence>
<evidence type="ECO:0000256" key="4">
    <source>
        <dbReference type="ARBA" id="ARBA00022553"/>
    </source>
</evidence>
<evidence type="ECO:0000256" key="10">
    <source>
        <dbReference type="ARBA" id="ARBA00023136"/>
    </source>
</evidence>
<evidence type="ECO:0000256" key="11">
    <source>
        <dbReference type="SAM" id="MobiDB-lite"/>
    </source>
</evidence>
<gene>
    <name evidence="15" type="ORF">NQU54_17095</name>
</gene>
<dbReference type="CDD" id="cd00082">
    <property type="entry name" value="HisKA"/>
    <property type="match status" value="1"/>
</dbReference>
<keyword evidence="8 12" id="KW-1133">Transmembrane helix</keyword>
<keyword evidence="9" id="KW-0902">Two-component regulatory system</keyword>
<evidence type="ECO:0000259" key="13">
    <source>
        <dbReference type="PROSITE" id="PS50109"/>
    </source>
</evidence>
<dbReference type="Proteomes" id="UP001142400">
    <property type="component" value="Unassembled WGS sequence"/>
</dbReference>
<accession>A0A9X2RUD3</accession>
<dbReference type="SUPFAM" id="SSF47384">
    <property type="entry name" value="Homodimeric domain of signal transducing histidine kinase"/>
    <property type="match status" value="1"/>
</dbReference>
<evidence type="ECO:0000256" key="8">
    <source>
        <dbReference type="ARBA" id="ARBA00022989"/>
    </source>
</evidence>
<evidence type="ECO:0000256" key="3">
    <source>
        <dbReference type="ARBA" id="ARBA00012438"/>
    </source>
</evidence>
<dbReference type="InterPro" id="IPR050428">
    <property type="entry name" value="TCS_sensor_his_kinase"/>
</dbReference>
<proteinExistence type="predicted"/>
<dbReference type="SMART" id="SM00304">
    <property type="entry name" value="HAMP"/>
    <property type="match status" value="1"/>
</dbReference>
<dbReference type="PROSITE" id="PS50885">
    <property type="entry name" value="HAMP"/>
    <property type="match status" value="1"/>
</dbReference>
<dbReference type="SMART" id="SM00387">
    <property type="entry name" value="HATPase_c"/>
    <property type="match status" value="1"/>
</dbReference>
<evidence type="ECO:0000256" key="7">
    <source>
        <dbReference type="ARBA" id="ARBA00022777"/>
    </source>
</evidence>
<keyword evidence="15" id="KW-0547">Nucleotide-binding</keyword>
<dbReference type="CDD" id="cd00075">
    <property type="entry name" value="HATPase"/>
    <property type="match status" value="1"/>
</dbReference>
<evidence type="ECO:0000256" key="9">
    <source>
        <dbReference type="ARBA" id="ARBA00023012"/>
    </source>
</evidence>
<dbReference type="InterPro" id="IPR036097">
    <property type="entry name" value="HisK_dim/P_sf"/>
</dbReference>
<dbReference type="Gene3D" id="6.10.340.10">
    <property type="match status" value="1"/>
</dbReference>
<feature type="domain" description="Histidine kinase" evidence="13">
    <location>
        <begin position="391"/>
        <end position="704"/>
    </location>
</feature>
<feature type="compositionally biased region" description="Basic residues" evidence="11">
    <location>
        <begin position="108"/>
        <end position="120"/>
    </location>
</feature>
<evidence type="ECO:0000256" key="5">
    <source>
        <dbReference type="ARBA" id="ARBA00022679"/>
    </source>
</evidence>
<comment type="caution">
    <text evidence="15">The sequence shown here is derived from an EMBL/GenBank/DDBJ whole genome shotgun (WGS) entry which is preliminary data.</text>
</comment>
<dbReference type="EMBL" id="JANIIC010000017">
    <property type="protein sequence ID" value="MCQ8830728.1"/>
    <property type="molecule type" value="Genomic_DNA"/>
</dbReference>
<keyword evidence="5" id="KW-0808">Transferase</keyword>
<keyword evidence="15" id="KW-0067">ATP-binding</keyword>
<dbReference type="InterPro" id="IPR003660">
    <property type="entry name" value="HAMP_dom"/>
</dbReference>
<dbReference type="GO" id="GO:0005886">
    <property type="term" value="C:plasma membrane"/>
    <property type="evidence" value="ECO:0007669"/>
    <property type="project" value="UniProtKB-SubCell"/>
</dbReference>
<evidence type="ECO:0000313" key="15">
    <source>
        <dbReference type="EMBL" id="MCQ8830728.1"/>
    </source>
</evidence>
<keyword evidence="4" id="KW-0597">Phosphoprotein</keyword>
<name>A0A9X2RUD3_STRMQ</name>
<protein>
    <recommendedName>
        <fullName evidence="3">histidine kinase</fullName>
        <ecNumber evidence="3">2.7.13.3</ecNumber>
    </recommendedName>
</protein>